<evidence type="ECO:0000256" key="1">
    <source>
        <dbReference type="SAM" id="MobiDB-lite"/>
    </source>
</evidence>
<reference evidence="3 4" key="1">
    <citation type="journal article" date="2018" name="Nat. Biotechnol.">
        <title>A standardized bacterial taxonomy based on genome phylogeny substantially revises the tree of life.</title>
        <authorList>
            <person name="Parks D.H."/>
            <person name="Chuvochina M."/>
            <person name="Waite D.W."/>
            <person name="Rinke C."/>
            <person name="Skarshewski A."/>
            <person name="Chaumeil P.A."/>
            <person name="Hugenholtz P."/>
        </authorList>
    </citation>
    <scope>NUCLEOTIDE SEQUENCE [LARGE SCALE GENOMIC DNA]</scope>
    <source>
        <strain evidence="3">UBA8739</strain>
    </source>
</reference>
<feature type="region of interest" description="Disordered" evidence="1">
    <location>
        <begin position="1"/>
        <end position="20"/>
    </location>
</feature>
<accession>A0A3B9IFL9</accession>
<dbReference type="SUPFAM" id="SSF103481">
    <property type="entry name" value="Multidrug resistance efflux transporter EmrE"/>
    <property type="match status" value="1"/>
</dbReference>
<gene>
    <name evidence="3" type="ORF">DCK97_01585</name>
</gene>
<keyword evidence="2" id="KW-1133">Transmembrane helix</keyword>
<feature type="transmembrane region" description="Helical" evidence="2">
    <location>
        <begin position="38"/>
        <end position="60"/>
    </location>
</feature>
<feature type="non-terminal residue" evidence="3">
    <location>
        <position position="68"/>
    </location>
</feature>
<organism evidence="3 4">
    <name type="scientific">Tistrella mobilis</name>
    <dbReference type="NCBI Taxonomy" id="171437"/>
    <lineage>
        <taxon>Bacteria</taxon>
        <taxon>Pseudomonadati</taxon>
        <taxon>Pseudomonadota</taxon>
        <taxon>Alphaproteobacteria</taxon>
        <taxon>Geminicoccales</taxon>
        <taxon>Geminicoccaceae</taxon>
        <taxon>Tistrella</taxon>
    </lineage>
</organism>
<name>A0A3B9IFL9_9PROT</name>
<sequence>MRHRHPAPAGVVFLPRSRPGSPSPADLFFFHRAIGTTTVANAALLCQLAPVMVVAALWIFGGERPGRG</sequence>
<keyword evidence="2" id="KW-0472">Membrane</keyword>
<evidence type="ECO:0000313" key="3">
    <source>
        <dbReference type="EMBL" id="HAE46087.1"/>
    </source>
</evidence>
<evidence type="ECO:0000313" key="4">
    <source>
        <dbReference type="Proteomes" id="UP000257706"/>
    </source>
</evidence>
<dbReference type="AlphaFoldDB" id="A0A3B9IFL9"/>
<evidence type="ECO:0000256" key="2">
    <source>
        <dbReference type="SAM" id="Phobius"/>
    </source>
</evidence>
<keyword evidence="2" id="KW-0812">Transmembrane</keyword>
<comment type="caution">
    <text evidence="3">The sequence shown here is derived from an EMBL/GenBank/DDBJ whole genome shotgun (WGS) entry which is preliminary data.</text>
</comment>
<protein>
    <submittedName>
        <fullName evidence="3">EamA family transporter</fullName>
    </submittedName>
</protein>
<dbReference type="Proteomes" id="UP000257706">
    <property type="component" value="Unassembled WGS sequence"/>
</dbReference>
<proteinExistence type="predicted"/>
<dbReference type="InterPro" id="IPR037185">
    <property type="entry name" value="EmrE-like"/>
</dbReference>
<dbReference type="EMBL" id="DMAI01000022">
    <property type="protein sequence ID" value="HAE46087.1"/>
    <property type="molecule type" value="Genomic_DNA"/>
</dbReference>